<dbReference type="PROSITE" id="PS51257">
    <property type="entry name" value="PROKAR_LIPOPROTEIN"/>
    <property type="match status" value="1"/>
</dbReference>
<sequence length="324" mass="35940">MRKTIFRTISVVLFSILISSCEKNDNQGIDTTNQELTEITSKVYMGEELDNIEEGLVGINASNNLFGIVGYEGPVIIDFQAGKTIPFVESVVIAETNESNFRWYTEGSFKILGDPNSRRVRVQRTGLEEGTIGLITSSLNYAEIYFHEAPSYARCPDNTDTLMQVDANRVVQVLNYTEGFTYEWKVINDDNTINAAGRSITIPKGSSTVTLSVLNKINNTIPISICPEVTRTQNFTFNDPPPCPLNSNSFIRIDVAGRTAYAKNYDSSFTYTWTVVKRNNTYHGTGRSINVGVGSVKVTLTVSKTGCANQTTTVYDYIDVCPRC</sequence>
<accession>A0A937A273</accession>
<proteinExistence type="predicted"/>
<dbReference type="Proteomes" id="UP000651057">
    <property type="component" value="Unassembled WGS sequence"/>
</dbReference>
<dbReference type="EMBL" id="JAERQJ010000018">
    <property type="protein sequence ID" value="MBL0686115.1"/>
    <property type="molecule type" value="Genomic_DNA"/>
</dbReference>
<protein>
    <submittedName>
        <fullName evidence="1">Uncharacterized protein</fullName>
    </submittedName>
</protein>
<reference evidence="1" key="1">
    <citation type="submission" date="2021-01" db="EMBL/GenBank/DDBJ databases">
        <authorList>
            <person name="Zhong Y.L."/>
        </authorList>
    </citation>
    <scope>NUCLEOTIDE SEQUENCE</scope>
    <source>
        <strain evidence="1">KCTC 23302</strain>
    </source>
</reference>
<comment type="caution">
    <text evidence="1">The sequence shown here is derived from an EMBL/GenBank/DDBJ whole genome shotgun (WGS) entry which is preliminary data.</text>
</comment>
<evidence type="ECO:0000313" key="2">
    <source>
        <dbReference type="Proteomes" id="UP000651057"/>
    </source>
</evidence>
<dbReference type="RefSeq" id="WP_201924684.1">
    <property type="nucleotide sequence ID" value="NZ_BAABAX010000029.1"/>
</dbReference>
<keyword evidence="2" id="KW-1185">Reference proteome</keyword>
<organism evidence="1 2">
    <name type="scientific">Aquimarina mytili</name>
    <dbReference type="NCBI Taxonomy" id="874423"/>
    <lineage>
        <taxon>Bacteria</taxon>
        <taxon>Pseudomonadati</taxon>
        <taxon>Bacteroidota</taxon>
        <taxon>Flavobacteriia</taxon>
        <taxon>Flavobacteriales</taxon>
        <taxon>Flavobacteriaceae</taxon>
        <taxon>Aquimarina</taxon>
    </lineage>
</organism>
<name>A0A937A273_9FLAO</name>
<gene>
    <name evidence="1" type="ORF">JJQ60_21485</name>
</gene>
<dbReference type="AlphaFoldDB" id="A0A937A273"/>
<evidence type="ECO:0000313" key="1">
    <source>
        <dbReference type="EMBL" id="MBL0686115.1"/>
    </source>
</evidence>